<organism evidence="1 2">
    <name type="scientific">Desmophyllum pertusum</name>
    <dbReference type="NCBI Taxonomy" id="174260"/>
    <lineage>
        <taxon>Eukaryota</taxon>
        <taxon>Metazoa</taxon>
        <taxon>Cnidaria</taxon>
        <taxon>Anthozoa</taxon>
        <taxon>Hexacorallia</taxon>
        <taxon>Scleractinia</taxon>
        <taxon>Caryophylliina</taxon>
        <taxon>Caryophylliidae</taxon>
        <taxon>Desmophyllum</taxon>
    </lineage>
</organism>
<dbReference type="EMBL" id="MU825432">
    <property type="protein sequence ID" value="KAJ7389487.1"/>
    <property type="molecule type" value="Genomic_DNA"/>
</dbReference>
<proteinExistence type="predicted"/>
<gene>
    <name evidence="1" type="ORF">OS493_031459</name>
</gene>
<comment type="caution">
    <text evidence="1">The sequence shown here is derived from an EMBL/GenBank/DDBJ whole genome shotgun (WGS) entry which is preliminary data.</text>
</comment>
<reference evidence="1" key="1">
    <citation type="submission" date="2023-01" db="EMBL/GenBank/DDBJ databases">
        <title>Genome assembly of the deep-sea coral Lophelia pertusa.</title>
        <authorList>
            <person name="Herrera S."/>
            <person name="Cordes E."/>
        </authorList>
    </citation>
    <scope>NUCLEOTIDE SEQUENCE</scope>
    <source>
        <strain evidence="1">USNM1676648</strain>
        <tissue evidence="1">Polyp</tissue>
    </source>
</reference>
<accession>A0A9X0D6Q7</accession>
<evidence type="ECO:0000313" key="1">
    <source>
        <dbReference type="EMBL" id="KAJ7389487.1"/>
    </source>
</evidence>
<dbReference type="Proteomes" id="UP001163046">
    <property type="component" value="Unassembled WGS sequence"/>
</dbReference>
<dbReference type="AlphaFoldDB" id="A0A9X0D6Q7"/>
<protein>
    <submittedName>
        <fullName evidence="1">Uncharacterized protein</fullName>
    </submittedName>
</protein>
<sequence length="72" mass="8043">MRSYMKIEHACPTKVQKEVRPAILDRSSDNFPNAHPDYQAPVTLNDSGVRQWSTTVEPDAGQACPTGLCFHQ</sequence>
<keyword evidence="2" id="KW-1185">Reference proteome</keyword>
<name>A0A9X0D6Q7_9CNID</name>
<evidence type="ECO:0000313" key="2">
    <source>
        <dbReference type="Proteomes" id="UP001163046"/>
    </source>
</evidence>